<dbReference type="InterPro" id="IPR007016">
    <property type="entry name" value="O-antigen_ligase-rel_domated"/>
</dbReference>
<organism evidence="8 9">
    <name type="scientific">Candidatus Collierbacteria bacterium RIFOXYA2_FULL_46_10</name>
    <dbReference type="NCBI Taxonomy" id="1817726"/>
    <lineage>
        <taxon>Bacteria</taxon>
        <taxon>Candidatus Collieribacteriota</taxon>
    </lineage>
</organism>
<evidence type="ECO:0000256" key="3">
    <source>
        <dbReference type="ARBA" id="ARBA00022989"/>
    </source>
</evidence>
<dbReference type="Pfam" id="PF04932">
    <property type="entry name" value="Wzy_C"/>
    <property type="match status" value="1"/>
</dbReference>
<dbReference type="InterPro" id="IPR051533">
    <property type="entry name" value="WaaL-like"/>
</dbReference>
<keyword evidence="3 6" id="KW-1133">Transmembrane helix</keyword>
<dbReference type="SMART" id="SM00028">
    <property type="entry name" value="TPR"/>
    <property type="match status" value="3"/>
</dbReference>
<feature type="transmembrane region" description="Helical" evidence="6">
    <location>
        <begin position="424"/>
        <end position="447"/>
    </location>
</feature>
<evidence type="ECO:0000256" key="4">
    <source>
        <dbReference type="ARBA" id="ARBA00023136"/>
    </source>
</evidence>
<dbReference type="AlphaFoldDB" id="A0A1F5F3Z5"/>
<feature type="repeat" description="TPR" evidence="5">
    <location>
        <begin position="596"/>
        <end position="629"/>
    </location>
</feature>
<dbReference type="Gene3D" id="1.25.40.10">
    <property type="entry name" value="Tetratricopeptide repeat domain"/>
    <property type="match status" value="2"/>
</dbReference>
<name>A0A1F5F3Z5_9BACT</name>
<dbReference type="InterPro" id="IPR019734">
    <property type="entry name" value="TPR_rpt"/>
</dbReference>
<sequence>MRKIIVTTLYLLIILIPLTFTTINSELFEFPKFILLLSGTLIILAAWGYHLYRSQQSPLTLFSRPSAITLSILAILLTQTLATIFSLHPYTSFWGYYSRFHQGLLTTICYTIVYFAALKWLDYKSTQKLIKVSVITAFLISLYAVLEHFGIDKNFWIQDVQNRVFSTLGQPNWLAAYLLPHLFLTLYLFQTDSNKSRITPYYLLFSLFFVTLLFTKSRSGFLAFALSYPVYFFLLTRQFSWTKIKFRFIRLSVLLILIALAIGTPYSPRLSLNRDTNIPTTSIGTGTVLDSGGTESGDIRKIVWTGALKLIAQHPILGTGPETFAYTYYWTRPLAHNITSEWDFLYNKAHNEYLNIAATTGLLGLAAYLYFHFAIFHTSLLRVPSSKKVQHDQDDQLRNLYPVLGAAIVSFAVTNFFGFSVIPVYLLITLLAAFSTSSALAPEKCALQVSNRDMRNASKETLQTQSSLGGPAIILFTIILLYPARLWYADYVYAQGKKYQDVNQGAAALPYLLQAVSLRPGSDLYHSLLAETYASLNQKDLALSEIELNRKLNPHHLNFYKSRAKAYLSLTLTEPAYHQQAADELLAARQLAPTDPKLAYNLGLIYTRLGKLDLAEQQFQDAINLKPNYAEPYYALALLYEQDKQLSKLTPLLTQAKANLATYSALLKDKIDKYLP</sequence>
<comment type="caution">
    <text evidence="8">The sequence shown here is derived from an EMBL/GenBank/DDBJ whole genome shotgun (WGS) entry which is preliminary data.</text>
</comment>
<evidence type="ECO:0000259" key="7">
    <source>
        <dbReference type="Pfam" id="PF04932"/>
    </source>
</evidence>
<dbReference type="SUPFAM" id="SSF48452">
    <property type="entry name" value="TPR-like"/>
    <property type="match status" value="1"/>
</dbReference>
<evidence type="ECO:0000256" key="5">
    <source>
        <dbReference type="PROSITE-ProRule" id="PRU00339"/>
    </source>
</evidence>
<dbReference type="PROSITE" id="PS50293">
    <property type="entry name" value="TPR_REGION"/>
    <property type="match status" value="1"/>
</dbReference>
<feature type="transmembrane region" description="Helical" evidence="6">
    <location>
        <begin position="100"/>
        <end position="117"/>
    </location>
</feature>
<comment type="subcellular location">
    <subcellularLocation>
        <location evidence="1">Membrane</location>
        <topology evidence="1">Multi-pass membrane protein</topology>
    </subcellularLocation>
</comment>
<feature type="transmembrane region" description="Helical" evidence="6">
    <location>
        <begin position="353"/>
        <end position="378"/>
    </location>
</feature>
<evidence type="ECO:0000313" key="8">
    <source>
        <dbReference type="EMBL" id="OGD74330.1"/>
    </source>
</evidence>
<reference evidence="8 9" key="1">
    <citation type="journal article" date="2016" name="Nat. Commun.">
        <title>Thousands of microbial genomes shed light on interconnected biogeochemical processes in an aquifer system.</title>
        <authorList>
            <person name="Anantharaman K."/>
            <person name="Brown C.T."/>
            <person name="Hug L.A."/>
            <person name="Sharon I."/>
            <person name="Castelle C.J."/>
            <person name="Probst A.J."/>
            <person name="Thomas B.C."/>
            <person name="Singh A."/>
            <person name="Wilkins M.J."/>
            <person name="Karaoz U."/>
            <person name="Brodie E.L."/>
            <person name="Williams K.H."/>
            <person name="Hubbard S.S."/>
            <person name="Banfield J.F."/>
        </authorList>
    </citation>
    <scope>NUCLEOTIDE SEQUENCE [LARGE SCALE GENOMIC DNA]</scope>
</reference>
<accession>A0A1F5F3Z5</accession>
<evidence type="ECO:0000313" key="9">
    <source>
        <dbReference type="Proteomes" id="UP000176191"/>
    </source>
</evidence>
<evidence type="ECO:0000256" key="6">
    <source>
        <dbReference type="SAM" id="Phobius"/>
    </source>
</evidence>
<evidence type="ECO:0000256" key="1">
    <source>
        <dbReference type="ARBA" id="ARBA00004141"/>
    </source>
</evidence>
<gene>
    <name evidence="8" type="ORF">A2228_02220</name>
</gene>
<dbReference type="EMBL" id="MFAK01000037">
    <property type="protein sequence ID" value="OGD74330.1"/>
    <property type="molecule type" value="Genomic_DNA"/>
</dbReference>
<protein>
    <recommendedName>
        <fullName evidence="7">O-antigen ligase-related domain-containing protein</fullName>
    </recommendedName>
</protein>
<keyword evidence="5" id="KW-0802">TPR repeat</keyword>
<feature type="transmembrane region" description="Helical" evidence="6">
    <location>
        <begin position="129"/>
        <end position="151"/>
    </location>
</feature>
<keyword evidence="4 6" id="KW-0472">Membrane</keyword>
<keyword evidence="2 6" id="KW-0812">Transmembrane</keyword>
<proteinExistence type="predicted"/>
<dbReference type="PANTHER" id="PTHR37422:SF13">
    <property type="entry name" value="LIPOPOLYSACCHARIDE BIOSYNTHESIS PROTEIN PA4999-RELATED"/>
    <property type="match status" value="1"/>
</dbReference>
<dbReference type="PROSITE" id="PS50005">
    <property type="entry name" value="TPR"/>
    <property type="match status" value="1"/>
</dbReference>
<feature type="transmembrane region" description="Helical" evidence="6">
    <location>
        <begin position="468"/>
        <end position="488"/>
    </location>
</feature>
<feature type="transmembrane region" description="Helical" evidence="6">
    <location>
        <begin position="220"/>
        <end position="236"/>
    </location>
</feature>
<feature type="transmembrane region" description="Helical" evidence="6">
    <location>
        <begin position="70"/>
        <end position="88"/>
    </location>
</feature>
<feature type="transmembrane region" description="Helical" evidence="6">
    <location>
        <begin position="171"/>
        <end position="189"/>
    </location>
</feature>
<feature type="transmembrane region" description="Helical" evidence="6">
    <location>
        <begin position="399"/>
        <end position="418"/>
    </location>
</feature>
<feature type="transmembrane region" description="Helical" evidence="6">
    <location>
        <begin position="31"/>
        <end position="49"/>
    </location>
</feature>
<dbReference type="Pfam" id="PF13414">
    <property type="entry name" value="TPR_11"/>
    <property type="match status" value="1"/>
</dbReference>
<feature type="domain" description="O-antigen ligase-related" evidence="7">
    <location>
        <begin position="204"/>
        <end position="369"/>
    </location>
</feature>
<feature type="transmembrane region" description="Helical" evidence="6">
    <location>
        <begin position="198"/>
        <end position="214"/>
    </location>
</feature>
<dbReference type="Proteomes" id="UP000176191">
    <property type="component" value="Unassembled WGS sequence"/>
</dbReference>
<evidence type="ECO:0000256" key="2">
    <source>
        <dbReference type="ARBA" id="ARBA00022692"/>
    </source>
</evidence>
<dbReference type="GO" id="GO:0016020">
    <property type="term" value="C:membrane"/>
    <property type="evidence" value="ECO:0007669"/>
    <property type="project" value="UniProtKB-SubCell"/>
</dbReference>
<dbReference type="InterPro" id="IPR011990">
    <property type="entry name" value="TPR-like_helical_dom_sf"/>
</dbReference>
<dbReference type="PANTHER" id="PTHR37422">
    <property type="entry name" value="TEICHURONIC ACID BIOSYNTHESIS PROTEIN TUAE"/>
    <property type="match status" value="1"/>
</dbReference>
<feature type="transmembrane region" description="Helical" evidence="6">
    <location>
        <begin position="248"/>
        <end position="266"/>
    </location>
</feature>